<feature type="transmembrane region" description="Helical" evidence="6">
    <location>
        <begin position="288"/>
        <end position="307"/>
    </location>
</feature>
<protein>
    <submittedName>
        <fullName evidence="8">MFS transporter</fullName>
    </submittedName>
</protein>
<evidence type="ECO:0000313" key="9">
    <source>
        <dbReference type="Proteomes" id="UP000226429"/>
    </source>
</evidence>
<evidence type="ECO:0000256" key="1">
    <source>
        <dbReference type="ARBA" id="ARBA00004141"/>
    </source>
</evidence>
<name>A0A370CHZ6_9COXI</name>
<feature type="transmembrane region" description="Helical" evidence="6">
    <location>
        <begin position="52"/>
        <end position="73"/>
    </location>
</feature>
<dbReference type="InterPro" id="IPR011701">
    <property type="entry name" value="MFS"/>
</dbReference>
<dbReference type="PANTHER" id="PTHR23502">
    <property type="entry name" value="MAJOR FACILITATOR SUPERFAMILY"/>
    <property type="match status" value="1"/>
</dbReference>
<accession>A0A370CHZ6</accession>
<evidence type="ECO:0000256" key="3">
    <source>
        <dbReference type="ARBA" id="ARBA00022692"/>
    </source>
</evidence>
<keyword evidence="4 6" id="KW-1133">Transmembrane helix</keyword>
<reference evidence="8 9" key="1">
    <citation type="journal article" date="2017" name="Int. J. Syst. Evol. Microbiol.">
        <title>Aquarickettsiella crustaci n. gen. n. sp. (Gammaproteobacteria: Legionellales: Coxiellaceae); a bacterial pathogen of the freshwater crustacean: Gammarus fossarum (Malacostraca: Amphipoda).</title>
        <authorList>
            <person name="Bojko J."/>
            <person name="Dunn A.M."/>
            <person name="Stebbing P.D."/>
            <person name="Van Aerle R."/>
            <person name="Bacela-Spychalska K."/>
            <person name="Bean T.P."/>
            <person name="Stentiford G.D."/>
        </authorList>
    </citation>
    <scope>NUCLEOTIDE SEQUENCE [LARGE SCALE GENOMIC DNA]</scope>
    <source>
        <strain evidence="8">RA15029</strain>
    </source>
</reference>
<evidence type="ECO:0000256" key="2">
    <source>
        <dbReference type="ARBA" id="ARBA00022448"/>
    </source>
</evidence>
<keyword evidence="5 6" id="KW-0472">Membrane</keyword>
<reference evidence="8 9" key="2">
    <citation type="journal article" date="2018" name="J. Invertebr. Pathol.">
        <title>'Candidatus Aquirickettsiella gammari' (Gammaproteobacteria: Legionellales: Coxiellaceae): A bacterial pathogen of the freshwater crustacean Gammarus fossarum (Malacostraca: Amphipoda).</title>
        <authorList>
            <person name="Bojko J."/>
            <person name="Dunn A.M."/>
            <person name="Stebbing P.D."/>
            <person name="van Aerle R."/>
            <person name="Bacela-Spychalska K."/>
            <person name="Bean T.P."/>
            <person name="Urrutia A."/>
            <person name="Stentiford G.D."/>
        </authorList>
    </citation>
    <scope>NUCLEOTIDE SEQUENCE [LARGE SCALE GENOMIC DNA]</scope>
    <source>
        <strain evidence="8">RA15029</strain>
    </source>
</reference>
<dbReference type="GO" id="GO:0015385">
    <property type="term" value="F:sodium:proton antiporter activity"/>
    <property type="evidence" value="ECO:0007669"/>
    <property type="project" value="TreeGrafter"/>
</dbReference>
<keyword evidence="3 6" id="KW-0812">Transmembrane</keyword>
<dbReference type="PANTHER" id="PTHR23502:SF132">
    <property type="entry name" value="POLYAMINE TRANSPORTER 2-RELATED"/>
    <property type="match status" value="1"/>
</dbReference>
<sequence>MTVETTSALPVTKKILWLFPLCLIFYELPLYFSTNMYLPALPAMSQTFAITASLAQLTIAVWFLGASCFQIFLGPLADHLGRRQVLLSGGLFFVLASVFCATTSHIGIFIVARFIQGCVVSSILVSGYAAIHELLDSEQAIKTLSWMGGITVLAPAIGPLCGSFLINFMGWRNIFFLLASLAAIALYLLYLYMPDTQQKKSYLSFKDVLKNYGLVIFNRKFIYFTFPFCLLFAGMMCWDTFSPFYIIKFLGLGIFYFGLIQTIVYGGFFTGTHLIRLFIKKLNPIMRYGLMSALLFSICAGFTLALIPQRGSIVLFFLTAFTLSTGLVFYTLHRKAIESVDAPMGIKMAVFSSAMNLFGFLGSLIASTVHF</sequence>
<keyword evidence="9" id="KW-1185">Reference proteome</keyword>
<dbReference type="Proteomes" id="UP000226429">
    <property type="component" value="Unassembled WGS sequence"/>
</dbReference>
<dbReference type="InterPro" id="IPR020846">
    <property type="entry name" value="MFS_dom"/>
</dbReference>
<feature type="transmembrane region" description="Helical" evidence="6">
    <location>
        <begin position="221"/>
        <end position="241"/>
    </location>
</feature>
<evidence type="ECO:0000259" key="7">
    <source>
        <dbReference type="PROSITE" id="PS50850"/>
    </source>
</evidence>
<feature type="domain" description="Major facilitator superfamily (MFS) profile" evidence="7">
    <location>
        <begin position="19"/>
        <end position="371"/>
    </location>
</feature>
<feature type="transmembrane region" description="Helical" evidence="6">
    <location>
        <begin position="344"/>
        <end position="366"/>
    </location>
</feature>
<evidence type="ECO:0000313" key="8">
    <source>
        <dbReference type="EMBL" id="RDH40491.1"/>
    </source>
</evidence>
<dbReference type="GO" id="GO:1990961">
    <property type="term" value="P:xenobiotic detoxification by transmembrane export across the plasma membrane"/>
    <property type="evidence" value="ECO:0007669"/>
    <property type="project" value="TreeGrafter"/>
</dbReference>
<dbReference type="Pfam" id="PF07690">
    <property type="entry name" value="MFS_1"/>
    <property type="match status" value="1"/>
</dbReference>
<feature type="transmembrane region" description="Helical" evidence="6">
    <location>
        <begin position="85"/>
        <end position="108"/>
    </location>
</feature>
<dbReference type="InterPro" id="IPR005829">
    <property type="entry name" value="Sugar_transporter_CS"/>
</dbReference>
<dbReference type="Gene3D" id="1.20.1720.10">
    <property type="entry name" value="Multidrug resistance protein D"/>
    <property type="match status" value="1"/>
</dbReference>
<proteinExistence type="predicted"/>
<dbReference type="PROSITE" id="PS00216">
    <property type="entry name" value="SUGAR_TRANSPORT_1"/>
    <property type="match status" value="1"/>
</dbReference>
<gene>
    <name evidence="8" type="ORF">CFE62_003795</name>
</gene>
<dbReference type="SUPFAM" id="SSF103473">
    <property type="entry name" value="MFS general substrate transporter"/>
    <property type="match status" value="1"/>
</dbReference>
<evidence type="ECO:0000256" key="6">
    <source>
        <dbReference type="SAM" id="Phobius"/>
    </source>
</evidence>
<evidence type="ECO:0000256" key="5">
    <source>
        <dbReference type="ARBA" id="ARBA00023136"/>
    </source>
</evidence>
<dbReference type="AlphaFoldDB" id="A0A370CHZ6"/>
<feature type="transmembrane region" description="Helical" evidence="6">
    <location>
        <begin position="174"/>
        <end position="193"/>
    </location>
</feature>
<comment type="caution">
    <text evidence="8">The sequence shown here is derived from an EMBL/GenBank/DDBJ whole genome shotgun (WGS) entry which is preliminary data.</text>
</comment>
<dbReference type="GO" id="GO:0005886">
    <property type="term" value="C:plasma membrane"/>
    <property type="evidence" value="ECO:0007669"/>
    <property type="project" value="TreeGrafter"/>
</dbReference>
<feature type="transmembrane region" description="Helical" evidence="6">
    <location>
        <begin position="313"/>
        <end position="332"/>
    </location>
</feature>
<dbReference type="InterPro" id="IPR036259">
    <property type="entry name" value="MFS_trans_sf"/>
</dbReference>
<feature type="transmembrane region" description="Helical" evidence="6">
    <location>
        <begin position="114"/>
        <end position="131"/>
    </location>
</feature>
<feature type="transmembrane region" description="Helical" evidence="6">
    <location>
        <begin position="15"/>
        <end position="32"/>
    </location>
</feature>
<feature type="transmembrane region" description="Helical" evidence="6">
    <location>
        <begin position="143"/>
        <end position="168"/>
    </location>
</feature>
<feature type="transmembrane region" description="Helical" evidence="6">
    <location>
        <begin position="247"/>
        <end position="268"/>
    </location>
</feature>
<dbReference type="PROSITE" id="PS50850">
    <property type="entry name" value="MFS"/>
    <property type="match status" value="1"/>
</dbReference>
<organism evidence="8 9">
    <name type="scientific">Candidatus Aquirickettsiella gammari</name>
    <dbReference type="NCBI Taxonomy" id="2016198"/>
    <lineage>
        <taxon>Bacteria</taxon>
        <taxon>Pseudomonadati</taxon>
        <taxon>Pseudomonadota</taxon>
        <taxon>Gammaproteobacteria</taxon>
        <taxon>Legionellales</taxon>
        <taxon>Coxiellaceae</taxon>
        <taxon>Candidatus Aquirickettsiella</taxon>
    </lineage>
</organism>
<keyword evidence="2" id="KW-0813">Transport</keyword>
<dbReference type="EMBL" id="NMOS02000008">
    <property type="protein sequence ID" value="RDH40491.1"/>
    <property type="molecule type" value="Genomic_DNA"/>
</dbReference>
<evidence type="ECO:0000256" key="4">
    <source>
        <dbReference type="ARBA" id="ARBA00022989"/>
    </source>
</evidence>
<comment type="subcellular location">
    <subcellularLocation>
        <location evidence="1">Membrane</location>
        <topology evidence="1">Multi-pass membrane protein</topology>
    </subcellularLocation>
</comment>